<sequence>MNSFVTATGGIAPGSWDRLVGPHMYASSGWLSFCHGDDPGRVGAVHTGSADQPQAVMPVTAVRSMDNSFYQWHEHLTGLGLPSPGGKGLMAGQHRGYHTQLLHAPDLSHDEAAAALLPELRKLAAEPLVRELTEAPAPDPVPCVAMYLDERTVGAFRRAGVTAPPVLLQLEAWIPVPDGGWEGYLESLGYKRSVRVRRDRRRFEEAGYRVEHLTLEECCEEAGYLLACTQHRYGHPADATVLAESFEDQARAMRGRTEVFLARTADGRPIGFCLYYVWGDSLYLRAAGFDYEHLAGAAEYFNVVYYLPLQQASERGVRRMHAGIEAAEAKALRGGRLHGLWLLDLSEDSVLEGRDEQVAAANARTLRGLVGDSKTVAGALADPGLTELL</sequence>
<dbReference type="InterPro" id="IPR016181">
    <property type="entry name" value="Acyl_CoA_acyltransferase"/>
</dbReference>
<dbReference type="InterPro" id="IPR007434">
    <property type="entry name" value="FemAB-like"/>
</dbReference>
<keyword evidence="2" id="KW-1185">Reference proteome</keyword>
<gene>
    <name evidence="1" type="ORF">S1361_20435</name>
</gene>
<evidence type="ECO:0000313" key="1">
    <source>
        <dbReference type="EMBL" id="QTD99715.1"/>
    </source>
</evidence>
<organism evidence="1 2">
    <name type="scientific">Streptomyces cyanogenus</name>
    <dbReference type="NCBI Taxonomy" id="80860"/>
    <lineage>
        <taxon>Bacteria</taxon>
        <taxon>Bacillati</taxon>
        <taxon>Actinomycetota</taxon>
        <taxon>Actinomycetes</taxon>
        <taxon>Kitasatosporales</taxon>
        <taxon>Streptomycetaceae</taxon>
        <taxon>Streptomyces</taxon>
    </lineage>
</organism>
<accession>A0ABX7TSJ6</accession>
<evidence type="ECO:0000313" key="2">
    <source>
        <dbReference type="Proteomes" id="UP000663908"/>
    </source>
</evidence>
<dbReference type="EMBL" id="CP071839">
    <property type="protein sequence ID" value="QTD99715.1"/>
    <property type="molecule type" value="Genomic_DNA"/>
</dbReference>
<dbReference type="Pfam" id="PF04339">
    <property type="entry name" value="FemAB_like"/>
    <property type="match status" value="1"/>
</dbReference>
<dbReference type="Gene3D" id="3.40.630.30">
    <property type="match status" value="1"/>
</dbReference>
<reference evidence="1 2" key="1">
    <citation type="submission" date="2021-03" db="EMBL/GenBank/DDBJ databases">
        <title>Complete genome sequence of Streptomyces cyanogenus S136, producer of anticancer angucycline landomycin A.</title>
        <authorList>
            <person name="Hrab P."/>
            <person name="Ruckert C."/>
            <person name="Busche T."/>
            <person name="Ostash I."/>
            <person name="Kalinowski J."/>
            <person name="Fedorenko V."/>
            <person name="Yushchuk O."/>
            <person name="Ostash B."/>
        </authorList>
    </citation>
    <scope>NUCLEOTIDE SEQUENCE [LARGE SCALE GENOMIC DNA]</scope>
    <source>
        <strain evidence="1 2">S136</strain>
    </source>
</reference>
<dbReference type="Proteomes" id="UP000663908">
    <property type="component" value="Chromosome"/>
</dbReference>
<dbReference type="RefSeq" id="WP_208033260.1">
    <property type="nucleotide sequence ID" value="NZ_CP071839.1"/>
</dbReference>
<protein>
    <recommendedName>
        <fullName evidence="3">GNAT family N-acetyltransferase</fullName>
    </recommendedName>
</protein>
<dbReference type="SUPFAM" id="SSF55729">
    <property type="entry name" value="Acyl-CoA N-acyltransferases (Nat)"/>
    <property type="match status" value="1"/>
</dbReference>
<evidence type="ECO:0008006" key="3">
    <source>
        <dbReference type="Google" id="ProtNLM"/>
    </source>
</evidence>
<proteinExistence type="predicted"/>
<name>A0ABX7TSJ6_STRCY</name>